<feature type="transmembrane region" description="Helical" evidence="1">
    <location>
        <begin position="142"/>
        <end position="164"/>
    </location>
</feature>
<dbReference type="PANTHER" id="PTHR40399">
    <property type="entry name" value="PTS SYSTEM GLUCITOL/SORBITOL-SPECIFIC EIIC COMPONENT"/>
    <property type="match status" value="1"/>
</dbReference>
<reference evidence="4 6" key="3">
    <citation type="submission" date="2020-02" db="EMBL/GenBank/DDBJ databases">
        <authorList>
            <person name="Kociolek L.K."/>
            <person name="Ozer E.A."/>
        </authorList>
    </citation>
    <scope>NUCLEOTIDE SEQUENCE [LARGE SCALE GENOMIC DNA]</scope>
    <source>
        <strain evidence="4 6">ATCC 14501</strain>
    </source>
</reference>
<protein>
    <submittedName>
        <fullName evidence="2">PTS sorbitol transporter subunit IIC</fullName>
    </submittedName>
</protein>
<organism evidence="2 5">
    <name type="scientific">Clostridium innocuum</name>
    <dbReference type="NCBI Taxonomy" id="1522"/>
    <lineage>
        <taxon>Bacteria</taxon>
        <taxon>Bacillati</taxon>
        <taxon>Bacillota</taxon>
        <taxon>Clostridia</taxon>
        <taxon>Eubacteriales</taxon>
        <taxon>Clostridiaceae</taxon>
        <taxon>Clostridium</taxon>
    </lineage>
</organism>
<dbReference type="PANTHER" id="PTHR40399:SF1">
    <property type="entry name" value="PTS SYSTEM GLUCITOL_SORBITOL-SPECIFIC EIIC COMPONENT"/>
    <property type="match status" value="1"/>
</dbReference>
<dbReference type="GO" id="GO:0009401">
    <property type="term" value="P:phosphoenolpyruvate-dependent sugar phosphotransferase system"/>
    <property type="evidence" value="ECO:0007669"/>
    <property type="project" value="InterPro"/>
</dbReference>
<feature type="transmembrane region" description="Helical" evidence="1">
    <location>
        <begin position="26"/>
        <end position="47"/>
    </location>
</feature>
<dbReference type="RefSeq" id="WP_009270154.1">
    <property type="nucleotide sequence ID" value="NZ_BAAACC010000029.1"/>
</dbReference>
<evidence type="ECO:0000313" key="2">
    <source>
        <dbReference type="EMBL" id="KGJ54672.1"/>
    </source>
</evidence>
<dbReference type="Proteomes" id="UP000604383">
    <property type="component" value="Unassembled WGS sequence"/>
</dbReference>
<proteinExistence type="predicted"/>
<dbReference type="EMBL" id="JQIF01000011">
    <property type="protein sequence ID" value="KGJ54672.1"/>
    <property type="molecule type" value="Genomic_DNA"/>
</dbReference>
<reference evidence="3" key="2">
    <citation type="journal article" date="2019" name="Nat. Med.">
        <title>A library of human gut bacterial isolates paired with longitudinal multiomics data enables mechanistic microbiome research.</title>
        <authorList>
            <person name="Poyet M."/>
            <person name="Groussin M."/>
            <person name="Gibbons S.M."/>
            <person name="Avila-Pacheco J."/>
            <person name="Jiang X."/>
            <person name="Kearney S.M."/>
            <person name="Perrotta A.R."/>
            <person name="Berdy B."/>
            <person name="Zhao S."/>
            <person name="Lieberman T.D."/>
            <person name="Swanson P.K."/>
            <person name="Smith M."/>
            <person name="Roesemann S."/>
            <person name="Alexander J.E."/>
            <person name="Rich S.A."/>
            <person name="Livny J."/>
            <person name="Vlamakis H."/>
            <person name="Clish C."/>
            <person name="Bullock K."/>
            <person name="Deik A."/>
            <person name="Scott J."/>
            <person name="Pierce K.A."/>
            <person name="Xavier R.J."/>
            <person name="Alm E.J."/>
        </authorList>
    </citation>
    <scope>NUCLEOTIDE SEQUENCE</scope>
    <source>
        <strain evidence="3">BIOML-A12</strain>
    </source>
</reference>
<dbReference type="Pfam" id="PF03608">
    <property type="entry name" value="EII-GUT"/>
    <property type="match status" value="1"/>
</dbReference>
<accession>A0A099IBV1</accession>
<keyword evidence="1" id="KW-0812">Transmembrane</keyword>
<name>A0A099IBV1_CLOIN</name>
<sequence>MDVIVEFAEGFIGLFKAGAETLVGNITGILPLLAVIITVLNALMALIGEERVAKISKYAGKSVLIRYSLLPIVFTFTMGSPTNFAMGKLLDEKYKPAYCDSLTGMGHPFTGLFPHTNPAELFVFLGVAQGITKLGLGTTELAVRYLLAGILLGLCRGIITEKVYKMMLNRKRKALHNGE</sequence>
<dbReference type="AlphaFoldDB" id="A0A099IBV1"/>
<evidence type="ECO:0000313" key="6">
    <source>
        <dbReference type="Proteomes" id="UP000503330"/>
    </source>
</evidence>
<evidence type="ECO:0000313" key="5">
    <source>
        <dbReference type="Proteomes" id="UP000030008"/>
    </source>
</evidence>
<evidence type="ECO:0000256" key="1">
    <source>
        <dbReference type="SAM" id="Phobius"/>
    </source>
</evidence>
<evidence type="ECO:0000313" key="4">
    <source>
        <dbReference type="EMBL" id="QJA01074.1"/>
    </source>
</evidence>
<dbReference type="GeneID" id="61924058"/>
<dbReference type="EMBL" id="CP048838">
    <property type="protein sequence ID" value="QJA01074.1"/>
    <property type="molecule type" value="Genomic_DNA"/>
</dbReference>
<dbReference type="PIRSF" id="PIRSF038321">
    <property type="entry name" value="PTS_glc_srb_IIC"/>
    <property type="match status" value="1"/>
</dbReference>
<feature type="transmembrane region" description="Helical" evidence="1">
    <location>
        <begin position="67"/>
        <end position="86"/>
    </location>
</feature>
<gene>
    <name evidence="2" type="ORF">CIAN88_02355</name>
    <name evidence="4" type="ORF">G4D54_00935</name>
    <name evidence="3" type="ORF">GT664_21990</name>
</gene>
<dbReference type="EMBL" id="WWTN01000077">
    <property type="protein sequence ID" value="MZH58347.1"/>
    <property type="molecule type" value="Genomic_DNA"/>
</dbReference>
<dbReference type="InterPro" id="IPR004699">
    <property type="entry name" value="PTS_IID_sorb"/>
</dbReference>
<reference evidence="2 5" key="1">
    <citation type="submission" date="2014-08" db="EMBL/GenBank/DDBJ databases">
        <title>Clostridium innocuum, an unnegligible vancomycin-resistant pathogen causing extra-intestinal infections.</title>
        <authorList>
            <person name="Feng Y."/>
            <person name="Chiu C.-H."/>
        </authorList>
    </citation>
    <scope>NUCLEOTIDE SEQUENCE [LARGE SCALE GENOMIC DNA]</scope>
    <source>
        <strain evidence="2 5">AN88</strain>
    </source>
</reference>
<dbReference type="Proteomes" id="UP000030008">
    <property type="component" value="Unassembled WGS sequence"/>
</dbReference>
<dbReference type="Proteomes" id="UP000503330">
    <property type="component" value="Chromosome"/>
</dbReference>
<dbReference type="PROSITE" id="PS51107">
    <property type="entry name" value="PTS_EIIC_TYPE_5"/>
    <property type="match status" value="1"/>
</dbReference>
<dbReference type="NCBIfam" id="TIGR00821">
    <property type="entry name" value="EII-GUT"/>
    <property type="match status" value="1"/>
</dbReference>
<keyword evidence="1" id="KW-0472">Membrane</keyword>
<keyword evidence="1" id="KW-1133">Transmembrane helix</keyword>
<dbReference type="GO" id="GO:0016020">
    <property type="term" value="C:membrane"/>
    <property type="evidence" value="ECO:0007669"/>
    <property type="project" value="InterPro"/>
</dbReference>
<evidence type="ECO:0000313" key="3">
    <source>
        <dbReference type="EMBL" id="MZH58347.1"/>
    </source>
</evidence>